<keyword evidence="3" id="KW-1003">Cell membrane</keyword>
<dbReference type="CDD" id="cd06261">
    <property type="entry name" value="TM_PBP2"/>
    <property type="match status" value="1"/>
</dbReference>
<evidence type="ECO:0000256" key="7">
    <source>
        <dbReference type="RuleBase" id="RU363032"/>
    </source>
</evidence>
<proteinExistence type="inferred from homology"/>
<dbReference type="InterPro" id="IPR000515">
    <property type="entry name" value="MetI-like"/>
</dbReference>
<evidence type="ECO:0000313" key="10">
    <source>
        <dbReference type="Proteomes" id="UP000283128"/>
    </source>
</evidence>
<evidence type="ECO:0000313" key="9">
    <source>
        <dbReference type="EMBL" id="RVU20918.1"/>
    </source>
</evidence>
<name>A0A3S2YWG2_9ACTN</name>
<dbReference type="Gene3D" id="1.10.3720.10">
    <property type="entry name" value="MetI-like"/>
    <property type="match status" value="1"/>
</dbReference>
<dbReference type="RefSeq" id="WP_127830872.1">
    <property type="nucleotide sequence ID" value="NZ_RZYA01000014.1"/>
</dbReference>
<comment type="caution">
    <text evidence="9">The sequence shown here is derived from an EMBL/GenBank/DDBJ whole genome shotgun (WGS) entry which is preliminary data.</text>
</comment>
<dbReference type="PROSITE" id="PS50928">
    <property type="entry name" value="ABC_TM1"/>
    <property type="match status" value="1"/>
</dbReference>
<evidence type="ECO:0000256" key="3">
    <source>
        <dbReference type="ARBA" id="ARBA00022475"/>
    </source>
</evidence>
<gene>
    <name evidence="9" type="ORF">EOT10_26650</name>
</gene>
<dbReference type="PANTHER" id="PTHR43744:SF12">
    <property type="entry name" value="ABC TRANSPORTER PERMEASE PROTEIN MG189-RELATED"/>
    <property type="match status" value="1"/>
</dbReference>
<comment type="similarity">
    <text evidence="7">Belongs to the binding-protein-dependent transport system permease family.</text>
</comment>
<keyword evidence="5 7" id="KW-1133">Transmembrane helix</keyword>
<dbReference type="Proteomes" id="UP000283128">
    <property type="component" value="Unassembled WGS sequence"/>
</dbReference>
<dbReference type="PANTHER" id="PTHR43744">
    <property type="entry name" value="ABC TRANSPORTER PERMEASE PROTEIN MG189-RELATED-RELATED"/>
    <property type="match status" value="1"/>
</dbReference>
<reference evidence="9 10" key="1">
    <citation type="submission" date="2019-01" db="EMBL/GenBank/DDBJ databases">
        <title>Genome sequences of Streptomyces and Rhizobium isolates collected from root and soil.</title>
        <authorList>
            <person name="Chhettri S."/>
            <person name="Sevigny J.L."/>
            <person name="Sen A."/>
            <person name="Ennis N."/>
            <person name="Tisa L."/>
        </authorList>
    </citation>
    <scope>NUCLEOTIDE SEQUENCE [LARGE SCALE GENOMIC DNA]</scope>
    <source>
        <strain evidence="9 10">San01</strain>
    </source>
</reference>
<evidence type="ECO:0000256" key="5">
    <source>
        <dbReference type="ARBA" id="ARBA00022989"/>
    </source>
</evidence>
<sequence length="292" mass="32049">MTTTRYATSSGTTARKVPLASRSGVFLVLLLFSVYTLIPLWWLLVSATKSSGDLFGDGGLWFSHFDLWTNIRAVFHQQDGIFGRWILNSVLYSAGGAFVATLISAMAGYALAKYPFRGRDLAFNIVLGAVLIPASMFALPLYLMFSSIGLVNTYWAVFLPCIVSPFGVYLARIYAADGVPYELLEAGRVDGASEARIFWRIAMPVMSPALVTIFLFQFVGIWNNYLLPVLMLNDDKLQPVTVGLAGWRNGFENGIPYTVTLTGAVLSLTLLVIAFLPLQRFWRSGLAAGSVK</sequence>
<feature type="transmembrane region" description="Helical" evidence="7">
    <location>
        <begin position="90"/>
        <end position="112"/>
    </location>
</feature>
<accession>A0A3S2YWG2</accession>
<feature type="transmembrane region" description="Helical" evidence="7">
    <location>
        <begin position="254"/>
        <end position="276"/>
    </location>
</feature>
<evidence type="ECO:0000256" key="1">
    <source>
        <dbReference type="ARBA" id="ARBA00004651"/>
    </source>
</evidence>
<dbReference type="Pfam" id="PF00528">
    <property type="entry name" value="BPD_transp_1"/>
    <property type="match status" value="1"/>
</dbReference>
<comment type="subcellular location">
    <subcellularLocation>
        <location evidence="1 7">Cell membrane</location>
        <topology evidence="1 7">Multi-pass membrane protein</topology>
    </subcellularLocation>
</comment>
<evidence type="ECO:0000259" key="8">
    <source>
        <dbReference type="PROSITE" id="PS50928"/>
    </source>
</evidence>
<evidence type="ECO:0000256" key="2">
    <source>
        <dbReference type="ARBA" id="ARBA00022448"/>
    </source>
</evidence>
<keyword evidence="10" id="KW-1185">Reference proteome</keyword>
<feature type="transmembrane region" description="Helical" evidence="7">
    <location>
        <begin position="121"/>
        <end position="142"/>
    </location>
</feature>
<keyword evidence="2 7" id="KW-0813">Transport</keyword>
<evidence type="ECO:0000256" key="6">
    <source>
        <dbReference type="ARBA" id="ARBA00023136"/>
    </source>
</evidence>
<dbReference type="GO" id="GO:0055085">
    <property type="term" value="P:transmembrane transport"/>
    <property type="evidence" value="ECO:0007669"/>
    <property type="project" value="InterPro"/>
</dbReference>
<feature type="domain" description="ABC transmembrane type-1" evidence="8">
    <location>
        <begin position="86"/>
        <end position="278"/>
    </location>
</feature>
<evidence type="ECO:0000256" key="4">
    <source>
        <dbReference type="ARBA" id="ARBA00022692"/>
    </source>
</evidence>
<keyword evidence="4 7" id="KW-0812">Transmembrane</keyword>
<feature type="transmembrane region" description="Helical" evidence="7">
    <location>
        <begin position="25"/>
        <end position="44"/>
    </location>
</feature>
<dbReference type="SUPFAM" id="SSF161098">
    <property type="entry name" value="MetI-like"/>
    <property type="match status" value="1"/>
</dbReference>
<dbReference type="EMBL" id="RZYA01000014">
    <property type="protein sequence ID" value="RVU20918.1"/>
    <property type="molecule type" value="Genomic_DNA"/>
</dbReference>
<keyword evidence="6 7" id="KW-0472">Membrane</keyword>
<dbReference type="AlphaFoldDB" id="A0A3S2YWG2"/>
<feature type="transmembrane region" description="Helical" evidence="7">
    <location>
        <begin position="197"/>
        <end position="222"/>
    </location>
</feature>
<dbReference type="InterPro" id="IPR035906">
    <property type="entry name" value="MetI-like_sf"/>
</dbReference>
<dbReference type="OrthoDB" id="2063054at2"/>
<dbReference type="GO" id="GO:0005886">
    <property type="term" value="C:plasma membrane"/>
    <property type="evidence" value="ECO:0007669"/>
    <property type="project" value="UniProtKB-SubCell"/>
</dbReference>
<organism evidence="9 10">
    <name type="scientific">Streptomyces antnestii</name>
    <dbReference type="NCBI Taxonomy" id="2494256"/>
    <lineage>
        <taxon>Bacteria</taxon>
        <taxon>Bacillati</taxon>
        <taxon>Actinomycetota</taxon>
        <taxon>Actinomycetes</taxon>
        <taxon>Kitasatosporales</taxon>
        <taxon>Streptomycetaceae</taxon>
        <taxon>Streptomyces</taxon>
    </lineage>
</organism>
<feature type="transmembrane region" description="Helical" evidence="7">
    <location>
        <begin position="154"/>
        <end position="176"/>
    </location>
</feature>
<protein>
    <submittedName>
        <fullName evidence="9">Carbohydrate ABC transporter permease</fullName>
    </submittedName>
</protein>